<feature type="region of interest" description="Disordered" evidence="1">
    <location>
        <begin position="1"/>
        <end position="35"/>
    </location>
</feature>
<protein>
    <submittedName>
        <fullName evidence="2">Uncharacterized protein</fullName>
    </submittedName>
</protein>
<name>A0A077WF47_9FUNG</name>
<reference evidence="2" key="1">
    <citation type="journal article" date="2014" name="Genome Announc.">
        <title>De novo whole-genome sequence and genome annotation of Lichtheimia ramosa.</title>
        <authorList>
            <person name="Linde J."/>
            <person name="Schwartze V."/>
            <person name="Binder U."/>
            <person name="Lass-Florl C."/>
            <person name="Voigt K."/>
            <person name="Horn F."/>
        </authorList>
    </citation>
    <scope>NUCLEOTIDE SEQUENCE</scope>
    <source>
        <strain evidence="2">JMRC FSU:6197</strain>
    </source>
</reference>
<dbReference type="OrthoDB" id="2269360at2759"/>
<accession>A0A077WF47</accession>
<evidence type="ECO:0000313" key="2">
    <source>
        <dbReference type="EMBL" id="CDS05769.1"/>
    </source>
</evidence>
<feature type="compositionally biased region" description="Low complexity" evidence="1">
    <location>
        <begin position="1"/>
        <end position="15"/>
    </location>
</feature>
<dbReference type="Gene3D" id="1.10.287.950">
    <property type="entry name" value="Methyl-accepting chemotaxis protein"/>
    <property type="match status" value="1"/>
</dbReference>
<dbReference type="EMBL" id="LK023317">
    <property type="protein sequence ID" value="CDS05769.1"/>
    <property type="molecule type" value="Genomic_DNA"/>
</dbReference>
<organism evidence="2">
    <name type="scientific">Lichtheimia ramosa</name>
    <dbReference type="NCBI Taxonomy" id="688394"/>
    <lineage>
        <taxon>Eukaryota</taxon>
        <taxon>Fungi</taxon>
        <taxon>Fungi incertae sedis</taxon>
        <taxon>Mucoromycota</taxon>
        <taxon>Mucoromycotina</taxon>
        <taxon>Mucoromycetes</taxon>
        <taxon>Mucorales</taxon>
        <taxon>Lichtheimiaceae</taxon>
        <taxon>Lichtheimia</taxon>
    </lineage>
</organism>
<gene>
    <name evidence="2" type="ORF">LRAMOSA08297</name>
</gene>
<sequence>MIERSSQSSSSTSSTFRKEASEPSQNDNTATTTTNPFAFTTYFPHMKRDPVPDFGLSATSSLSYPTFLTPSFATEHKDEAKTASYNRAPSINQQFEDVLSNLDQIKRSISVLETCIQQLNNSSNTLGTRLEQLDQKTNNLGTCLEQLDRKHNTLGTSLEHVDQKCNTLGTCIEQLDRKCNALGTCMEQLNHRSNPSCACRQPVDHKNKPIDEKFMQELHNTGSIIAQETVRVVDKAMTDWIQKIYNRIDIRVSQYEVLTRCMMQRRQPPCPRCSKVPNEYDRLPYSCWLITRGSLIQPNTEFGKRRFYDLQDPDQSAPRKRLRTR</sequence>
<dbReference type="AlphaFoldDB" id="A0A077WF47"/>
<proteinExistence type="predicted"/>
<evidence type="ECO:0000256" key="1">
    <source>
        <dbReference type="SAM" id="MobiDB-lite"/>
    </source>
</evidence>